<keyword evidence="2" id="KW-1133">Transmembrane helix</keyword>
<dbReference type="Pfam" id="PF05461">
    <property type="entry name" value="ApoL"/>
    <property type="match status" value="1"/>
</dbReference>
<proteinExistence type="inferred from homology"/>
<feature type="transmembrane region" description="Helical" evidence="2">
    <location>
        <begin position="60"/>
        <end position="79"/>
    </location>
</feature>
<feature type="non-terminal residue" evidence="3">
    <location>
        <position position="1"/>
    </location>
</feature>
<sequence length="80" mass="7791">STQTIEELNQSLKVLEELANSLETVHYNTTVGSLTGSVVGLAGGITSIVGLILTPLTLGASLVVTGVGIGVAVAGGVTAG</sequence>
<keyword evidence="2" id="KW-0472">Membrane</keyword>
<comment type="caution">
    <text evidence="3">The sequence shown here is derived from an EMBL/GenBank/DDBJ whole genome shotgun (WGS) entry which is preliminary data.</text>
</comment>
<dbReference type="Proteomes" id="UP001529510">
    <property type="component" value="Unassembled WGS sequence"/>
</dbReference>
<keyword evidence="2" id="KW-0812">Transmembrane</keyword>
<comment type="similarity">
    <text evidence="1">Belongs to the apolipoprotein L family.</text>
</comment>
<organism evidence="3 4">
    <name type="scientific">Cirrhinus mrigala</name>
    <name type="common">Mrigala</name>
    <dbReference type="NCBI Taxonomy" id="683832"/>
    <lineage>
        <taxon>Eukaryota</taxon>
        <taxon>Metazoa</taxon>
        <taxon>Chordata</taxon>
        <taxon>Craniata</taxon>
        <taxon>Vertebrata</taxon>
        <taxon>Euteleostomi</taxon>
        <taxon>Actinopterygii</taxon>
        <taxon>Neopterygii</taxon>
        <taxon>Teleostei</taxon>
        <taxon>Ostariophysi</taxon>
        <taxon>Cypriniformes</taxon>
        <taxon>Cyprinidae</taxon>
        <taxon>Labeoninae</taxon>
        <taxon>Labeonini</taxon>
        <taxon>Cirrhinus</taxon>
    </lineage>
</organism>
<keyword evidence="4" id="KW-1185">Reference proteome</keyword>
<feature type="non-terminal residue" evidence="3">
    <location>
        <position position="80"/>
    </location>
</feature>
<evidence type="ECO:0000313" key="4">
    <source>
        <dbReference type="Proteomes" id="UP001529510"/>
    </source>
</evidence>
<accession>A0ABD0MWQ7</accession>
<name>A0ABD0MWQ7_CIRMR</name>
<dbReference type="InterPro" id="IPR008405">
    <property type="entry name" value="ApoL"/>
</dbReference>
<evidence type="ECO:0000256" key="2">
    <source>
        <dbReference type="SAM" id="Phobius"/>
    </source>
</evidence>
<protein>
    <submittedName>
        <fullName evidence="3">Uncharacterized protein</fullName>
    </submittedName>
</protein>
<gene>
    <name evidence="3" type="ORF">M9458_050727</name>
</gene>
<evidence type="ECO:0000256" key="1">
    <source>
        <dbReference type="ARBA" id="ARBA00010090"/>
    </source>
</evidence>
<feature type="transmembrane region" description="Helical" evidence="2">
    <location>
        <begin position="31"/>
        <end position="53"/>
    </location>
</feature>
<dbReference type="PANTHER" id="PTHR14096">
    <property type="entry name" value="APOLIPOPROTEIN L"/>
    <property type="match status" value="1"/>
</dbReference>
<dbReference type="AlphaFoldDB" id="A0ABD0MWQ7"/>
<dbReference type="EMBL" id="JAMKFB020000059">
    <property type="protein sequence ID" value="KAL0153970.1"/>
    <property type="molecule type" value="Genomic_DNA"/>
</dbReference>
<reference evidence="3 4" key="1">
    <citation type="submission" date="2024-05" db="EMBL/GenBank/DDBJ databases">
        <title>Genome sequencing and assembly of Indian major carp, Cirrhinus mrigala (Hamilton, 1822).</title>
        <authorList>
            <person name="Mohindra V."/>
            <person name="Chowdhury L.M."/>
            <person name="Lal K."/>
            <person name="Jena J.K."/>
        </authorList>
    </citation>
    <scope>NUCLEOTIDE SEQUENCE [LARGE SCALE GENOMIC DNA]</scope>
    <source>
        <strain evidence="3">CM1030</strain>
        <tissue evidence="3">Blood</tissue>
    </source>
</reference>
<evidence type="ECO:0000313" key="3">
    <source>
        <dbReference type="EMBL" id="KAL0153970.1"/>
    </source>
</evidence>
<dbReference type="PANTHER" id="PTHR14096:SF34">
    <property type="entry name" value="APOLIPOPROTEIN L3-LIKE-RELATED"/>
    <property type="match status" value="1"/>
</dbReference>